<proteinExistence type="predicted"/>
<reference evidence="2" key="1">
    <citation type="submission" date="2020-05" db="UniProtKB">
        <authorList>
            <consortium name="EnsemblMetazoa"/>
        </authorList>
    </citation>
    <scope>IDENTIFICATION</scope>
    <source>
        <strain evidence="2">BB02</strain>
    </source>
</reference>
<name>A0A2C9LPE7_BIOGL</name>
<protein>
    <submittedName>
        <fullName evidence="2">Uncharacterized protein</fullName>
    </submittedName>
</protein>
<gene>
    <name evidence="2" type="primary">106064424</name>
</gene>
<dbReference type="VEuPathDB" id="VectorBase:BGLAX_028295"/>
<dbReference type="EnsemblMetazoa" id="BGLB033322-RA">
    <property type="protein sequence ID" value="BGLB033322-PA"/>
    <property type="gene ID" value="BGLB033322"/>
</dbReference>
<dbReference type="Proteomes" id="UP000076420">
    <property type="component" value="Unassembled WGS sequence"/>
</dbReference>
<feature type="coiled-coil region" evidence="1">
    <location>
        <begin position="213"/>
        <end position="240"/>
    </location>
</feature>
<accession>A0A2C9LPE7</accession>
<evidence type="ECO:0000256" key="1">
    <source>
        <dbReference type="SAM" id="Coils"/>
    </source>
</evidence>
<keyword evidence="1" id="KW-0175">Coiled coil</keyword>
<dbReference type="VEuPathDB" id="VectorBase:BGLB033322"/>
<dbReference type="AlphaFoldDB" id="A0A2C9LPE7"/>
<sequence>MFGILSVLYFIFFGRRIDKNNIANLIYNQVPAICDVGVQTEESDILGSDTQNRPLSTTQSVGNVVQMVNCSAEDSNTAESTNQGVEINVNISQGNQEPGATDNIKATSKNLQSVGSVVQIVGDIEKLSSSNTDVLGKRLRHTGDENWTGLTNPGHDGEETANGDGQTVANMLQIGSPLNDDRTILKSSESRVPKIIKANSGESAKQTVMNSIQSRDDMEMESLKNRIKVLENNVRELWELANRPRPVPAQQNQQIDMISEESFLETTTESDGNATDIKSMYDQKKETELETLIHDVVSSCSELRADLTSNERDMKYELRNIFSRLDELESKMEDADPENAGTYRVTDEDIQGMFQEFENSLYK</sequence>
<organism evidence="2 3">
    <name type="scientific">Biomphalaria glabrata</name>
    <name type="common">Bloodfluke planorb</name>
    <name type="synonym">Freshwater snail</name>
    <dbReference type="NCBI Taxonomy" id="6526"/>
    <lineage>
        <taxon>Eukaryota</taxon>
        <taxon>Metazoa</taxon>
        <taxon>Spiralia</taxon>
        <taxon>Lophotrochozoa</taxon>
        <taxon>Mollusca</taxon>
        <taxon>Gastropoda</taxon>
        <taxon>Heterobranchia</taxon>
        <taxon>Euthyneura</taxon>
        <taxon>Panpulmonata</taxon>
        <taxon>Hygrophila</taxon>
        <taxon>Lymnaeoidea</taxon>
        <taxon>Planorbidae</taxon>
        <taxon>Biomphalaria</taxon>
    </lineage>
</organism>
<evidence type="ECO:0000313" key="3">
    <source>
        <dbReference type="Proteomes" id="UP000076420"/>
    </source>
</evidence>
<evidence type="ECO:0000313" key="2">
    <source>
        <dbReference type="EnsemblMetazoa" id="BGLB033322-PA"/>
    </source>
</evidence>